<protein>
    <recommendedName>
        <fullName evidence="3">dihydrofolate reductase</fullName>
        <ecNumber evidence="3">1.5.1.3</ecNumber>
    </recommendedName>
</protein>
<dbReference type="GO" id="GO:0050661">
    <property type="term" value="F:NADP binding"/>
    <property type="evidence" value="ECO:0007669"/>
    <property type="project" value="InterPro"/>
</dbReference>
<dbReference type="CDD" id="cd00209">
    <property type="entry name" value="DHFR"/>
    <property type="match status" value="1"/>
</dbReference>
<evidence type="ECO:0000256" key="1">
    <source>
        <dbReference type="ARBA" id="ARBA00004903"/>
    </source>
</evidence>
<evidence type="ECO:0000313" key="10">
    <source>
        <dbReference type="EMBL" id="HIU52543.1"/>
    </source>
</evidence>
<organism evidence="10 11">
    <name type="scientific">Candidatus Scatocola faecipullorum</name>
    <dbReference type="NCBI Taxonomy" id="2840917"/>
    <lineage>
        <taxon>Bacteria</taxon>
        <taxon>Pseudomonadati</taxon>
        <taxon>Pseudomonadota</taxon>
        <taxon>Alphaproteobacteria</taxon>
        <taxon>Rhodospirillales</taxon>
        <taxon>Rhodospirillaceae</taxon>
        <taxon>Rhodospirillaceae incertae sedis</taxon>
        <taxon>Candidatus Scatocola</taxon>
    </lineage>
</organism>
<comment type="pathway">
    <text evidence="1">Cofactor biosynthesis; tetrahydrofolate biosynthesis; 5,6,7,8-tetrahydrofolate from 7,8-dihydrofolate: step 1/1.</text>
</comment>
<dbReference type="PANTHER" id="PTHR48069">
    <property type="entry name" value="DIHYDROFOLATE REDUCTASE"/>
    <property type="match status" value="1"/>
</dbReference>
<name>A0A9D1M281_9PROT</name>
<dbReference type="GO" id="GO:0046452">
    <property type="term" value="P:dihydrofolate metabolic process"/>
    <property type="evidence" value="ECO:0007669"/>
    <property type="project" value="TreeGrafter"/>
</dbReference>
<dbReference type="GO" id="GO:0046655">
    <property type="term" value="P:folic acid metabolic process"/>
    <property type="evidence" value="ECO:0007669"/>
    <property type="project" value="TreeGrafter"/>
</dbReference>
<accession>A0A9D1M281</accession>
<evidence type="ECO:0000256" key="6">
    <source>
        <dbReference type="ARBA" id="ARBA00023002"/>
    </source>
</evidence>
<dbReference type="Gene3D" id="3.40.430.10">
    <property type="entry name" value="Dihydrofolate Reductase, subunit A"/>
    <property type="match status" value="1"/>
</dbReference>
<evidence type="ECO:0000259" key="9">
    <source>
        <dbReference type="PROSITE" id="PS51330"/>
    </source>
</evidence>
<evidence type="ECO:0000256" key="7">
    <source>
        <dbReference type="ARBA" id="ARBA00025067"/>
    </source>
</evidence>
<dbReference type="PROSITE" id="PS00075">
    <property type="entry name" value="DHFR_1"/>
    <property type="match status" value="1"/>
</dbReference>
<dbReference type="AlphaFoldDB" id="A0A9D1M281"/>
<dbReference type="GO" id="GO:0005829">
    <property type="term" value="C:cytosol"/>
    <property type="evidence" value="ECO:0007669"/>
    <property type="project" value="TreeGrafter"/>
</dbReference>
<reference evidence="10" key="2">
    <citation type="journal article" date="2021" name="PeerJ">
        <title>Extensive microbial diversity within the chicken gut microbiome revealed by metagenomics and culture.</title>
        <authorList>
            <person name="Gilroy R."/>
            <person name="Ravi A."/>
            <person name="Getino M."/>
            <person name="Pursley I."/>
            <person name="Horton D.L."/>
            <person name="Alikhan N.F."/>
            <person name="Baker D."/>
            <person name="Gharbi K."/>
            <person name="Hall N."/>
            <person name="Watson M."/>
            <person name="Adriaenssens E.M."/>
            <person name="Foster-Nyarko E."/>
            <person name="Jarju S."/>
            <person name="Secka A."/>
            <person name="Antonio M."/>
            <person name="Oren A."/>
            <person name="Chaudhuri R.R."/>
            <person name="La Ragione R."/>
            <person name="Hildebrand F."/>
            <person name="Pallen M.J."/>
        </authorList>
    </citation>
    <scope>NUCLEOTIDE SEQUENCE</scope>
    <source>
        <strain evidence="10">ChiW3-316</strain>
    </source>
</reference>
<feature type="domain" description="DHFR" evidence="9">
    <location>
        <begin position="1"/>
        <end position="189"/>
    </location>
</feature>
<dbReference type="InterPro" id="IPR024072">
    <property type="entry name" value="DHFR-like_dom_sf"/>
</dbReference>
<dbReference type="PANTHER" id="PTHR48069:SF3">
    <property type="entry name" value="DIHYDROFOLATE REDUCTASE"/>
    <property type="match status" value="1"/>
</dbReference>
<keyword evidence="4" id="KW-0554">One-carbon metabolism</keyword>
<dbReference type="Pfam" id="PF00186">
    <property type="entry name" value="DHFR_1"/>
    <property type="match status" value="1"/>
</dbReference>
<dbReference type="PROSITE" id="PS51330">
    <property type="entry name" value="DHFR_2"/>
    <property type="match status" value="1"/>
</dbReference>
<comment type="caution">
    <text evidence="10">The sequence shown here is derived from an EMBL/GenBank/DDBJ whole genome shotgun (WGS) entry which is preliminary data.</text>
</comment>
<evidence type="ECO:0000256" key="2">
    <source>
        <dbReference type="ARBA" id="ARBA00009539"/>
    </source>
</evidence>
<comment type="function">
    <text evidence="7">Key enzyme in folate metabolism. Catalyzes an essential reaction for de novo glycine and purine synthesis, and for DNA precursor synthesis.</text>
</comment>
<dbReference type="InterPro" id="IPR012259">
    <property type="entry name" value="DHFR"/>
</dbReference>
<proteinExistence type="inferred from homology"/>
<evidence type="ECO:0000256" key="8">
    <source>
        <dbReference type="RuleBase" id="RU004474"/>
    </source>
</evidence>
<dbReference type="InterPro" id="IPR017925">
    <property type="entry name" value="DHFR_CS"/>
</dbReference>
<sequence length="189" mass="21216">MTKVAIWCRHEADNLIGIGDDIPWHIPSDSRFFADVIAGQDVVFGRKTYETVPPEVLSDCAVWVLSKNQNYEPRNPDTERLVGDVRAFKEFEGDLYIGGGAAVYLQFMDGAPKLQPDIIVDCVYGGAVDDSLPGEKITVTPCVEIMKKKYFKISNDYEKDGVRAALWVKKGDFVEQSVLKRLLLLLESR</sequence>
<evidence type="ECO:0000256" key="5">
    <source>
        <dbReference type="ARBA" id="ARBA00022857"/>
    </source>
</evidence>
<dbReference type="GO" id="GO:0006730">
    <property type="term" value="P:one-carbon metabolic process"/>
    <property type="evidence" value="ECO:0007669"/>
    <property type="project" value="UniProtKB-KW"/>
</dbReference>
<dbReference type="GO" id="GO:0004146">
    <property type="term" value="F:dihydrofolate reductase activity"/>
    <property type="evidence" value="ECO:0007669"/>
    <property type="project" value="UniProtKB-EC"/>
</dbReference>
<keyword evidence="6" id="KW-0560">Oxidoreductase</keyword>
<dbReference type="GO" id="GO:0046654">
    <property type="term" value="P:tetrahydrofolate biosynthetic process"/>
    <property type="evidence" value="ECO:0007669"/>
    <property type="project" value="InterPro"/>
</dbReference>
<dbReference type="Proteomes" id="UP000824107">
    <property type="component" value="Unassembled WGS sequence"/>
</dbReference>
<gene>
    <name evidence="10" type="ORF">IAD20_00495</name>
</gene>
<reference evidence="10" key="1">
    <citation type="submission" date="2020-10" db="EMBL/GenBank/DDBJ databases">
        <authorList>
            <person name="Gilroy R."/>
        </authorList>
    </citation>
    <scope>NUCLEOTIDE SEQUENCE</scope>
    <source>
        <strain evidence="10">ChiW3-316</strain>
    </source>
</reference>
<comment type="similarity">
    <text evidence="2 8">Belongs to the dihydrofolate reductase family.</text>
</comment>
<dbReference type="EC" id="1.5.1.3" evidence="3"/>
<evidence type="ECO:0000313" key="11">
    <source>
        <dbReference type="Proteomes" id="UP000824107"/>
    </source>
</evidence>
<dbReference type="InterPro" id="IPR001796">
    <property type="entry name" value="DHFR_dom"/>
</dbReference>
<dbReference type="PRINTS" id="PR00070">
    <property type="entry name" value="DHFR"/>
</dbReference>
<evidence type="ECO:0000256" key="4">
    <source>
        <dbReference type="ARBA" id="ARBA00022563"/>
    </source>
</evidence>
<keyword evidence="5" id="KW-0521">NADP</keyword>
<dbReference type="EMBL" id="DVNC01000006">
    <property type="protein sequence ID" value="HIU52543.1"/>
    <property type="molecule type" value="Genomic_DNA"/>
</dbReference>
<dbReference type="SUPFAM" id="SSF53597">
    <property type="entry name" value="Dihydrofolate reductase-like"/>
    <property type="match status" value="1"/>
</dbReference>
<evidence type="ECO:0000256" key="3">
    <source>
        <dbReference type="ARBA" id="ARBA00012856"/>
    </source>
</evidence>